<sequence>MSTYAIVIEKGETGTFGAYSPDLPGCVAVGETEEETLQLMREAMTEHLALLRAEGDVIPESHTVSATTFTIAA</sequence>
<keyword evidence="3" id="KW-1185">Reference proteome</keyword>
<dbReference type="PANTHER" id="PTHR34504:SF2">
    <property type="entry name" value="UPF0150 PROTEIN SSL0259"/>
    <property type="match status" value="1"/>
</dbReference>
<feature type="domain" description="HicB-like antitoxin of toxin-antitoxin system" evidence="1">
    <location>
        <begin position="4"/>
        <end position="66"/>
    </location>
</feature>
<dbReference type="Gene3D" id="3.30.160.250">
    <property type="match status" value="1"/>
</dbReference>
<dbReference type="InterPro" id="IPR051404">
    <property type="entry name" value="TA_system_antitoxin"/>
</dbReference>
<dbReference type="EMBL" id="JACHIR010000001">
    <property type="protein sequence ID" value="MBB5891024.1"/>
    <property type="molecule type" value="Genomic_DNA"/>
</dbReference>
<evidence type="ECO:0000313" key="3">
    <source>
        <dbReference type="Proteomes" id="UP000585638"/>
    </source>
</evidence>
<dbReference type="SUPFAM" id="SSF143100">
    <property type="entry name" value="TTHA1013/TTHA0281-like"/>
    <property type="match status" value="1"/>
</dbReference>
<dbReference type="Pfam" id="PF15919">
    <property type="entry name" value="HicB_lk_antitox"/>
    <property type="match status" value="1"/>
</dbReference>
<evidence type="ECO:0000313" key="2">
    <source>
        <dbReference type="EMBL" id="MBB5891024.1"/>
    </source>
</evidence>
<evidence type="ECO:0000259" key="1">
    <source>
        <dbReference type="Pfam" id="PF15919"/>
    </source>
</evidence>
<proteinExistence type="predicted"/>
<dbReference type="InterPro" id="IPR031807">
    <property type="entry name" value="HicB-like"/>
</dbReference>
<gene>
    <name evidence="2" type="ORF">BJ998_002220</name>
</gene>
<dbReference type="InterPro" id="IPR035069">
    <property type="entry name" value="TTHA1013/TTHA0281-like"/>
</dbReference>
<organism evidence="2 3">
    <name type="scientific">Kutzneria kofuensis</name>
    <dbReference type="NCBI Taxonomy" id="103725"/>
    <lineage>
        <taxon>Bacteria</taxon>
        <taxon>Bacillati</taxon>
        <taxon>Actinomycetota</taxon>
        <taxon>Actinomycetes</taxon>
        <taxon>Pseudonocardiales</taxon>
        <taxon>Pseudonocardiaceae</taxon>
        <taxon>Kutzneria</taxon>
    </lineage>
</organism>
<dbReference type="RefSeq" id="WP_184860863.1">
    <property type="nucleotide sequence ID" value="NZ_BAAAWY010000038.1"/>
</dbReference>
<comment type="caution">
    <text evidence="2">The sequence shown here is derived from an EMBL/GenBank/DDBJ whole genome shotgun (WGS) entry which is preliminary data.</text>
</comment>
<dbReference type="AlphaFoldDB" id="A0A7W9NG02"/>
<protein>
    <submittedName>
        <fullName evidence="2">Putative RNase H-like HicB family nuclease</fullName>
    </submittedName>
</protein>
<dbReference type="Proteomes" id="UP000585638">
    <property type="component" value="Unassembled WGS sequence"/>
</dbReference>
<name>A0A7W9NG02_9PSEU</name>
<reference evidence="2 3" key="1">
    <citation type="submission" date="2020-08" db="EMBL/GenBank/DDBJ databases">
        <title>Sequencing the genomes of 1000 actinobacteria strains.</title>
        <authorList>
            <person name="Klenk H.-P."/>
        </authorList>
    </citation>
    <scope>NUCLEOTIDE SEQUENCE [LARGE SCALE GENOMIC DNA]</scope>
    <source>
        <strain evidence="2 3">DSM 43851</strain>
    </source>
</reference>
<accession>A0A7W9NG02</accession>
<dbReference type="PANTHER" id="PTHR34504">
    <property type="entry name" value="ANTITOXIN HICB"/>
    <property type="match status" value="1"/>
</dbReference>